<feature type="region of interest" description="Disordered" evidence="2">
    <location>
        <begin position="1"/>
        <end position="40"/>
    </location>
</feature>
<keyword evidence="6" id="KW-1185">Reference proteome</keyword>
<dbReference type="Proteomes" id="UP000070544">
    <property type="component" value="Unassembled WGS sequence"/>
</dbReference>
<feature type="transmembrane region" description="Helical" evidence="3">
    <location>
        <begin position="347"/>
        <end position="366"/>
    </location>
</feature>
<evidence type="ECO:0000256" key="2">
    <source>
        <dbReference type="SAM" id="MobiDB-lite"/>
    </source>
</evidence>
<keyword evidence="3" id="KW-1133">Transmembrane helix</keyword>
<feature type="compositionally biased region" description="Low complexity" evidence="2">
    <location>
        <begin position="20"/>
        <end position="40"/>
    </location>
</feature>
<evidence type="ECO:0000256" key="3">
    <source>
        <dbReference type="SAM" id="Phobius"/>
    </source>
</evidence>
<reference evidence="5 6" key="1">
    <citation type="journal article" date="2015" name="Genome Biol. Evol.">
        <title>Phylogenomic analyses indicate that early fungi evolved digesting cell walls of algal ancestors of land plants.</title>
        <authorList>
            <person name="Chang Y."/>
            <person name="Wang S."/>
            <person name="Sekimoto S."/>
            <person name="Aerts A.L."/>
            <person name="Choi C."/>
            <person name="Clum A."/>
            <person name="LaButti K.M."/>
            <person name="Lindquist E.A."/>
            <person name="Yee Ngan C."/>
            <person name="Ohm R.A."/>
            <person name="Salamov A.A."/>
            <person name="Grigoriev I.V."/>
            <person name="Spatafora J.W."/>
            <person name="Berbee M.L."/>
        </authorList>
    </citation>
    <scope>NUCLEOTIDE SEQUENCE [LARGE SCALE GENOMIC DNA]</scope>
    <source>
        <strain evidence="5 6">JEL478</strain>
    </source>
</reference>
<gene>
    <name evidence="5" type="ORF">M427DRAFT_73792</name>
</gene>
<keyword evidence="3" id="KW-0472">Membrane</keyword>
<dbReference type="OrthoDB" id="6612291at2759"/>
<dbReference type="GO" id="GO:0022857">
    <property type="term" value="F:transmembrane transporter activity"/>
    <property type="evidence" value="ECO:0007669"/>
    <property type="project" value="InterPro"/>
</dbReference>
<dbReference type="AlphaFoldDB" id="A0A139A1K1"/>
<evidence type="ECO:0000313" key="5">
    <source>
        <dbReference type="EMBL" id="KXS10656.1"/>
    </source>
</evidence>
<feature type="transmembrane region" description="Helical" evidence="3">
    <location>
        <begin position="226"/>
        <end position="246"/>
    </location>
</feature>
<dbReference type="SUPFAM" id="SSF103473">
    <property type="entry name" value="MFS general substrate transporter"/>
    <property type="match status" value="1"/>
</dbReference>
<feature type="transmembrane region" description="Helical" evidence="3">
    <location>
        <begin position="283"/>
        <end position="302"/>
    </location>
</feature>
<feature type="transmembrane region" description="Helical" evidence="3">
    <location>
        <begin position="322"/>
        <end position="340"/>
    </location>
</feature>
<protein>
    <submittedName>
        <fullName evidence="5">MFS general substrate transporter</fullName>
    </submittedName>
</protein>
<feature type="transmembrane region" description="Helical" evidence="3">
    <location>
        <begin position="435"/>
        <end position="456"/>
    </location>
</feature>
<feature type="domain" description="Major facilitator superfamily (MFS) profile" evidence="4">
    <location>
        <begin position="282"/>
        <end position="483"/>
    </location>
</feature>
<keyword evidence="3" id="KW-0812">Transmembrane</keyword>
<accession>A0A139A1K1</accession>
<dbReference type="InterPro" id="IPR036259">
    <property type="entry name" value="MFS_trans_sf"/>
</dbReference>
<dbReference type="GO" id="GO:0016020">
    <property type="term" value="C:membrane"/>
    <property type="evidence" value="ECO:0007669"/>
    <property type="project" value="UniProtKB-SubCell"/>
</dbReference>
<feature type="transmembrane region" description="Helical" evidence="3">
    <location>
        <begin position="68"/>
        <end position="93"/>
    </location>
</feature>
<comment type="subcellular location">
    <subcellularLocation>
        <location evidence="1">Membrane</location>
        <topology evidence="1">Multi-pass membrane protein</topology>
    </subcellularLocation>
</comment>
<sequence>MTHPHDATADSKIDMTTSASPSQEQESEEQPVSPAAAAASVAQAATKSLIAKSDNEEPPVPPHWKTNVFLLILAWFLGYTVQFTHIAGTVAIAKEMAGDYLATLPNGLIFIGGLLSTMPLSYIGERYGLRVSYVVGTGAGLIGATLCLLAMKYWSFSLLCLGLLFQGTQQATTQLVRFGVRSVCPPKYVSRALSWVVAGAAVAAPIGPQITRAAVWLVPDSKYLGIYIILECIIFAMTLTVMGLRIPANIATTSLSESAVTEVNAPLESRSSIVRRVFSSKKYLIAVVSGLVSYMIMVLMMAPAPIAITNAGFTFSDQANVIMAHVLGMFAPSIFTGYLIDKFGSVRMNIIGIAILTLSIAILFAGEHLPVFYVGETLVGIGWNFSFVAASTTIAQGAKPGRELQTVQSVNDTTIQVISAIIVLVSGPLYRTINWVPLAILGVAIIGLTVATILAIMRLPIRGLVHDVHGLKGYKREEKDTEK</sequence>
<dbReference type="Pfam" id="PF07690">
    <property type="entry name" value="MFS_1"/>
    <property type="match status" value="1"/>
</dbReference>
<dbReference type="InterPro" id="IPR011701">
    <property type="entry name" value="MFS"/>
</dbReference>
<evidence type="ECO:0000259" key="4">
    <source>
        <dbReference type="PROSITE" id="PS50850"/>
    </source>
</evidence>
<evidence type="ECO:0000256" key="1">
    <source>
        <dbReference type="ARBA" id="ARBA00004141"/>
    </source>
</evidence>
<dbReference type="InterPro" id="IPR020846">
    <property type="entry name" value="MFS_dom"/>
</dbReference>
<evidence type="ECO:0000313" key="6">
    <source>
        <dbReference type="Proteomes" id="UP000070544"/>
    </source>
</evidence>
<dbReference type="OMA" id="QWHIVAM"/>
<feature type="transmembrane region" description="Helical" evidence="3">
    <location>
        <begin position="100"/>
        <end position="122"/>
    </location>
</feature>
<organism evidence="5 6">
    <name type="scientific">Gonapodya prolifera (strain JEL478)</name>
    <name type="common">Monoblepharis prolifera</name>
    <dbReference type="NCBI Taxonomy" id="1344416"/>
    <lineage>
        <taxon>Eukaryota</taxon>
        <taxon>Fungi</taxon>
        <taxon>Fungi incertae sedis</taxon>
        <taxon>Chytridiomycota</taxon>
        <taxon>Chytridiomycota incertae sedis</taxon>
        <taxon>Monoblepharidomycetes</taxon>
        <taxon>Monoblepharidales</taxon>
        <taxon>Gonapodyaceae</taxon>
        <taxon>Gonapodya</taxon>
    </lineage>
</organism>
<proteinExistence type="predicted"/>
<feature type="transmembrane region" description="Helical" evidence="3">
    <location>
        <begin position="142"/>
        <end position="167"/>
    </location>
</feature>
<feature type="compositionally biased region" description="Basic and acidic residues" evidence="2">
    <location>
        <begin position="1"/>
        <end position="13"/>
    </location>
</feature>
<dbReference type="PROSITE" id="PS50850">
    <property type="entry name" value="MFS"/>
    <property type="match status" value="1"/>
</dbReference>
<dbReference type="EMBL" id="KQ965819">
    <property type="protein sequence ID" value="KXS10656.1"/>
    <property type="molecule type" value="Genomic_DNA"/>
</dbReference>
<name>A0A139A1K1_GONPJ</name>
<feature type="transmembrane region" description="Helical" evidence="3">
    <location>
        <begin position="410"/>
        <end position="429"/>
    </location>
</feature>
<dbReference type="PANTHER" id="PTHR23534:SF1">
    <property type="entry name" value="MAJOR FACILITATOR SUPERFAMILY PROTEIN"/>
    <property type="match status" value="1"/>
</dbReference>
<dbReference type="Gene3D" id="1.20.1250.20">
    <property type="entry name" value="MFS general substrate transporter like domains"/>
    <property type="match status" value="1"/>
</dbReference>
<dbReference type="PANTHER" id="PTHR23534">
    <property type="entry name" value="MFS PERMEASE"/>
    <property type="match status" value="1"/>
</dbReference>